<reference evidence="6" key="1">
    <citation type="submission" date="2016-09" db="EMBL/GenBank/DDBJ databases">
        <title>Structure identification and genomic properties of four non-ribosomal peptide synthetase metabolites from Bacillus subtilis fmb60.</title>
        <authorList>
            <person name="Yang J."/>
            <person name="Lu Z."/>
            <person name="Lu F."/>
        </authorList>
    </citation>
    <scope>NUCLEOTIDE SEQUENCE</scope>
    <source>
        <strain evidence="6">Fmb60</strain>
    </source>
</reference>
<evidence type="ECO:0000256" key="1">
    <source>
        <dbReference type="ARBA" id="ARBA00004370"/>
    </source>
</evidence>
<feature type="domain" description="Beta-lactamase-related" evidence="5">
    <location>
        <begin position="34"/>
        <end position="355"/>
    </location>
</feature>
<feature type="signal peptide" evidence="4">
    <location>
        <begin position="1"/>
        <end position="26"/>
    </location>
</feature>
<evidence type="ECO:0000256" key="3">
    <source>
        <dbReference type="SAM" id="Phobius"/>
    </source>
</evidence>
<accession>A0A1D8MBD3</accession>
<dbReference type="GO" id="GO:0016020">
    <property type="term" value="C:membrane"/>
    <property type="evidence" value="ECO:0007669"/>
    <property type="project" value="UniProtKB-SubCell"/>
</dbReference>
<feature type="transmembrane region" description="Helical" evidence="3">
    <location>
        <begin position="385"/>
        <end position="405"/>
    </location>
</feature>
<dbReference type="PANTHER" id="PTHR46825">
    <property type="entry name" value="D-ALANYL-D-ALANINE-CARBOXYPEPTIDASE/ENDOPEPTIDASE AMPH"/>
    <property type="match status" value="1"/>
</dbReference>
<dbReference type="InterPro" id="IPR001466">
    <property type="entry name" value="Beta-lactam-related"/>
</dbReference>
<dbReference type="AlphaFoldDB" id="A0A1D8MBD3"/>
<feature type="transmembrane region" description="Helical" evidence="3">
    <location>
        <begin position="468"/>
        <end position="488"/>
    </location>
</feature>
<keyword evidence="4" id="KW-0732">Signal</keyword>
<proteinExistence type="predicted"/>
<dbReference type="PANTHER" id="PTHR46825:SF11">
    <property type="entry name" value="PENICILLIN-BINDING PROTEIN 4"/>
    <property type="match status" value="1"/>
</dbReference>
<evidence type="ECO:0000259" key="5">
    <source>
        <dbReference type="Pfam" id="PF00144"/>
    </source>
</evidence>
<name>A0A1D8MBD3_BACIU</name>
<evidence type="ECO:0000313" key="6">
    <source>
        <dbReference type="EMBL" id="AOV81577.1"/>
    </source>
</evidence>
<keyword evidence="3" id="KW-0812">Transmembrane</keyword>
<feature type="transmembrane region" description="Helical" evidence="3">
    <location>
        <begin position="426"/>
        <end position="448"/>
    </location>
</feature>
<dbReference type="Gene3D" id="3.40.710.10">
    <property type="entry name" value="DD-peptidase/beta-lactamase superfamily"/>
    <property type="match status" value="1"/>
</dbReference>
<dbReference type="InterPro" id="IPR050491">
    <property type="entry name" value="AmpC-like"/>
</dbReference>
<keyword evidence="2 3" id="KW-0472">Membrane</keyword>
<organism evidence="6">
    <name type="scientific">Bacillus subtilis</name>
    <dbReference type="NCBI Taxonomy" id="1423"/>
    <lineage>
        <taxon>Bacteria</taxon>
        <taxon>Bacillati</taxon>
        <taxon>Bacillota</taxon>
        <taxon>Bacilli</taxon>
        <taxon>Bacillales</taxon>
        <taxon>Bacillaceae</taxon>
        <taxon>Bacillus</taxon>
    </lineage>
</organism>
<protein>
    <submittedName>
        <fullName evidence="6">Beta-lactamase</fullName>
    </submittedName>
</protein>
<evidence type="ECO:0000256" key="2">
    <source>
        <dbReference type="ARBA" id="ARBA00023136"/>
    </source>
</evidence>
<evidence type="ECO:0000256" key="4">
    <source>
        <dbReference type="SAM" id="SignalP"/>
    </source>
</evidence>
<dbReference type="SUPFAM" id="SSF56601">
    <property type="entry name" value="beta-lactamase/transpeptidase-like"/>
    <property type="match status" value="1"/>
</dbReference>
<comment type="subcellular location">
    <subcellularLocation>
        <location evidence="1">Membrane</location>
    </subcellularLocation>
</comment>
<dbReference type="EMBL" id="KX826081">
    <property type="protein sequence ID" value="AOV81577.1"/>
    <property type="molecule type" value="Genomic_DNA"/>
</dbReference>
<feature type="chain" id="PRO_5009109941" evidence="4">
    <location>
        <begin position="27"/>
        <end position="501"/>
    </location>
</feature>
<sequence>MMRNVWLVFCLCILSVQIWSGGHASAQTPVDKRIDALIEKQMKESGIPGISVTVVKGNAAVYEKGFGYAGDRHSRPVTASTLFELGSTSKAFTALGVLKLVHSGAISLNDPVSRYISGFYAVYNGKKTDITVHQLLHHTSGIPFLSIADIKIDSKEDALEKTAKGLKGVELSHKPGSTFEYATINYDVLGYIIEQASGQPYEQYMAEHVFKQLDMSNTYAGRHAGDDGDVSSGFKIGFLKARAYDAPEYRGNTPAGYIITNAEDVSKWLRSQLNHSDGDISRLIEQSHLPDKSVKTDEPGVYYGAGWSIFEKKGRVKELFHAGSNPNFSSFIIISPDDNAAVGVLANMNSAYPEKIARSVLQVIADQNQKQDGSVTDPFQVIDRAAAALLVLFSLLLIVLVWRVYIFLKNVKSKNVPVQQRTRIKALLWGGLLAAGIVVPKLISVFAFNGLPWSMIFIWGPGSLRYLAAVYGLLLLASCLFGLTACFFNHRAARRSETHEM</sequence>
<keyword evidence="3" id="KW-1133">Transmembrane helix</keyword>
<dbReference type="InterPro" id="IPR012338">
    <property type="entry name" value="Beta-lactam/transpept-like"/>
</dbReference>
<dbReference type="Pfam" id="PF00144">
    <property type="entry name" value="Beta-lactamase"/>
    <property type="match status" value="1"/>
</dbReference>